<reference evidence="1" key="2">
    <citation type="submission" date="2020-06" db="EMBL/GenBank/DDBJ databases">
        <authorList>
            <person name="Sheffer M."/>
        </authorList>
    </citation>
    <scope>NUCLEOTIDE SEQUENCE</scope>
</reference>
<keyword evidence="2" id="KW-1185">Reference proteome</keyword>
<organism evidence="1 2">
    <name type="scientific">Argiope bruennichi</name>
    <name type="common">Wasp spider</name>
    <name type="synonym">Aranea bruennichi</name>
    <dbReference type="NCBI Taxonomy" id="94029"/>
    <lineage>
        <taxon>Eukaryota</taxon>
        <taxon>Metazoa</taxon>
        <taxon>Ecdysozoa</taxon>
        <taxon>Arthropoda</taxon>
        <taxon>Chelicerata</taxon>
        <taxon>Arachnida</taxon>
        <taxon>Araneae</taxon>
        <taxon>Araneomorphae</taxon>
        <taxon>Entelegynae</taxon>
        <taxon>Araneoidea</taxon>
        <taxon>Araneidae</taxon>
        <taxon>Argiope</taxon>
    </lineage>
</organism>
<evidence type="ECO:0000313" key="2">
    <source>
        <dbReference type="Proteomes" id="UP000807504"/>
    </source>
</evidence>
<evidence type="ECO:0000313" key="1">
    <source>
        <dbReference type="EMBL" id="KAF8791096.1"/>
    </source>
</evidence>
<name>A0A8T0FJI2_ARGBR</name>
<protein>
    <submittedName>
        <fullName evidence="1">Uncharacterized protein</fullName>
    </submittedName>
</protein>
<sequence>MPRCFLLKKCVRSYKESDGAATGEWRVKHNDVAENKGLQISDKETVGKQPETAAAGAWSVKHKDLVVDRGLQISDKEPIAGELDRAES</sequence>
<gene>
    <name evidence="1" type="ORF">HNY73_006023</name>
</gene>
<reference evidence="1" key="1">
    <citation type="journal article" date="2020" name="bioRxiv">
        <title>Chromosome-level reference genome of the European wasp spider Argiope bruennichi: a resource for studies on range expansion and evolutionary adaptation.</title>
        <authorList>
            <person name="Sheffer M.M."/>
            <person name="Hoppe A."/>
            <person name="Krehenwinkel H."/>
            <person name="Uhl G."/>
            <person name="Kuss A.W."/>
            <person name="Jensen L."/>
            <person name="Jensen C."/>
            <person name="Gillespie R.G."/>
            <person name="Hoff K.J."/>
            <person name="Prost S."/>
        </authorList>
    </citation>
    <scope>NUCLEOTIDE SEQUENCE</scope>
</reference>
<dbReference type="AlphaFoldDB" id="A0A8T0FJI2"/>
<proteinExistence type="predicted"/>
<accession>A0A8T0FJI2</accession>
<comment type="caution">
    <text evidence="1">The sequence shown here is derived from an EMBL/GenBank/DDBJ whole genome shotgun (WGS) entry which is preliminary data.</text>
</comment>
<dbReference type="EMBL" id="JABXBU010000011">
    <property type="protein sequence ID" value="KAF8791096.1"/>
    <property type="molecule type" value="Genomic_DNA"/>
</dbReference>
<dbReference type="Proteomes" id="UP000807504">
    <property type="component" value="Unassembled WGS sequence"/>
</dbReference>